<dbReference type="RefSeq" id="WP_233734403.1">
    <property type="nucleotide sequence ID" value="NZ_JAJVCN010000005.1"/>
</dbReference>
<evidence type="ECO:0000256" key="1">
    <source>
        <dbReference type="SAM" id="MobiDB-lite"/>
    </source>
</evidence>
<accession>A0ABS8ZVC8</accession>
<reference evidence="2 3" key="1">
    <citation type="submission" date="2021-12" db="EMBL/GenBank/DDBJ databases">
        <title>Genome sequence of Kibdelosporangium philippinense ATCC 49844.</title>
        <authorList>
            <person name="Fedorov E.A."/>
            <person name="Omeragic M."/>
            <person name="Shalygina K.F."/>
            <person name="Maclea K.S."/>
        </authorList>
    </citation>
    <scope>NUCLEOTIDE SEQUENCE [LARGE SCALE GENOMIC DNA]</scope>
    <source>
        <strain evidence="2 3">ATCC 49844</strain>
    </source>
</reference>
<dbReference type="EMBL" id="JAJVCN010000005">
    <property type="protein sequence ID" value="MCE7011648.1"/>
    <property type="molecule type" value="Genomic_DNA"/>
</dbReference>
<keyword evidence="3" id="KW-1185">Reference proteome</keyword>
<evidence type="ECO:0000313" key="2">
    <source>
        <dbReference type="EMBL" id="MCE7011648.1"/>
    </source>
</evidence>
<proteinExistence type="predicted"/>
<comment type="caution">
    <text evidence="2">The sequence shown here is derived from an EMBL/GenBank/DDBJ whole genome shotgun (WGS) entry which is preliminary data.</text>
</comment>
<sequence length="51" mass="5740">MQSEQLQLAHESAHEAHEQAAWLQVGQLQSEHEHTAQESEQCGHVQVLHSS</sequence>
<feature type="region of interest" description="Disordered" evidence="1">
    <location>
        <begin position="28"/>
        <end position="51"/>
    </location>
</feature>
<evidence type="ECO:0000313" key="3">
    <source>
        <dbReference type="Proteomes" id="UP001521150"/>
    </source>
</evidence>
<protein>
    <submittedName>
        <fullName evidence="2">Uncharacterized protein</fullName>
    </submittedName>
</protein>
<name>A0ABS8ZVC8_9PSEU</name>
<organism evidence="2 3">
    <name type="scientific">Kibdelosporangium philippinense</name>
    <dbReference type="NCBI Taxonomy" id="211113"/>
    <lineage>
        <taxon>Bacteria</taxon>
        <taxon>Bacillati</taxon>
        <taxon>Actinomycetota</taxon>
        <taxon>Actinomycetes</taxon>
        <taxon>Pseudonocardiales</taxon>
        <taxon>Pseudonocardiaceae</taxon>
        <taxon>Kibdelosporangium</taxon>
    </lineage>
</organism>
<gene>
    <name evidence="2" type="ORF">LWC34_53875</name>
</gene>
<dbReference type="Proteomes" id="UP001521150">
    <property type="component" value="Unassembled WGS sequence"/>
</dbReference>